<evidence type="ECO:0000256" key="1">
    <source>
        <dbReference type="SAM" id="SignalP"/>
    </source>
</evidence>
<protein>
    <recommendedName>
        <fullName evidence="4">LPS export ABC transporter periplasmic protein LptC</fullName>
    </recommendedName>
</protein>
<dbReference type="EMBL" id="JAAGNZ010000001">
    <property type="protein sequence ID" value="NEU66678.1"/>
    <property type="molecule type" value="Genomic_DNA"/>
</dbReference>
<dbReference type="PROSITE" id="PS51257">
    <property type="entry name" value="PROKAR_LIPOPROTEIN"/>
    <property type="match status" value="1"/>
</dbReference>
<name>A0A6M0IEW4_9BACT</name>
<evidence type="ECO:0000313" key="3">
    <source>
        <dbReference type="Proteomes" id="UP000477386"/>
    </source>
</evidence>
<proteinExistence type="predicted"/>
<evidence type="ECO:0000313" key="2">
    <source>
        <dbReference type="EMBL" id="NEU66678.1"/>
    </source>
</evidence>
<keyword evidence="1" id="KW-0732">Signal</keyword>
<gene>
    <name evidence="2" type="ORF">GK091_07280</name>
</gene>
<dbReference type="AlphaFoldDB" id="A0A6M0IEW4"/>
<sequence>MRFVYSGCLLFSLFASSCTDSVQQNQPNVYYDVSGFVKHQISDLSAQKPLVHKTVAINARQDQENKTDVNWTRELELFTQADINKPALRNSYQIARPDSLTYQYTLKRSEERLTVRSLNVRLDAVTHQPRLIEAVLQTSNPLYSSERHLLLESGPATGQQWRVQHYKVAGYQKLPYFDKNEFLVDGKVQ</sequence>
<accession>A0A6M0IEW4</accession>
<dbReference type="RefSeq" id="WP_164035926.1">
    <property type="nucleotide sequence ID" value="NZ_JAAGNZ010000001.1"/>
</dbReference>
<organism evidence="2 3">
    <name type="scientific">Spirosoma agri</name>
    <dbReference type="NCBI Taxonomy" id="1987381"/>
    <lineage>
        <taxon>Bacteria</taxon>
        <taxon>Pseudomonadati</taxon>
        <taxon>Bacteroidota</taxon>
        <taxon>Cytophagia</taxon>
        <taxon>Cytophagales</taxon>
        <taxon>Cytophagaceae</taxon>
        <taxon>Spirosoma</taxon>
    </lineage>
</organism>
<feature type="chain" id="PRO_5026767385" description="LPS export ABC transporter periplasmic protein LptC" evidence="1">
    <location>
        <begin position="18"/>
        <end position="189"/>
    </location>
</feature>
<reference evidence="2 3" key="1">
    <citation type="submission" date="2020-02" db="EMBL/GenBank/DDBJ databases">
        <title>Draft genome sequence of two Spirosoma agri KCTC 52727 and Spirosoma terrae KCTC 52035.</title>
        <authorList>
            <person name="Rojas J."/>
            <person name="Ambika Manirajan B."/>
            <person name="Ratering S."/>
            <person name="Suarez C."/>
            <person name="Schnell S."/>
        </authorList>
    </citation>
    <scope>NUCLEOTIDE SEQUENCE [LARGE SCALE GENOMIC DNA]</scope>
    <source>
        <strain evidence="2 3">KCTC 52727</strain>
    </source>
</reference>
<dbReference type="Proteomes" id="UP000477386">
    <property type="component" value="Unassembled WGS sequence"/>
</dbReference>
<keyword evidence="3" id="KW-1185">Reference proteome</keyword>
<comment type="caution">
    <text evidence="2">The sequence shown here is derived from an EMBL/GenBank/DDBJ whole genome shotgun (WGS) entry which is preliminary data.</text>
</comment>
<feature type="signal peptide" evidence="1">
    <location>
        <begin position="1"/>
        <end position="17"/>
    </location>
</feature>
<evidence type="ECO:0008006" key="4">
    <source>
        <dbReference type="Google" id="ProtNLM"/>
    </source>
</evidence>